<evidence type="ECO:0000256" key="1">
    <source>
        <dbReference type="SAM" id="MobiDB-lite"/>
    </source>
</evidence>
<feature type="region of interest" description="Disordered" evidence="1">
    <location>
        <begin position="11"/>
        <end position="37"/>
    </location>
</feature>
<evidence type="ECO:0000313" key="3">
    <source>
        <dbReference type="EMBL" id="PVE04978.1"/>
    </source>
</evidence>
<dbReference type="EMBL" id="LFYT02000122">
    <property type="protein sequence ID" value="PVE04978.1"/>
    <property type="molecule type" value="Genomic_DNA"/>
</dbReference>
<accession>A0A2T7SQ11</accession>
<feature type="compositionally biased region" description="Low complexity" evidence="1">
    <location>
        <begin position="14"/>
        <end position="34"/>
    </location>
</feature>
<dbReference type="AlphaFoldDB" id="A0A2T7SQ11"/>
<sequence length="278" mass="26824">MAPAAPGAILNAISDSGTQGDNTTTDNTPTLSGTGTPGNTISIKDAAGNVIATAVVAANGTWMATPVNPLPVGLNNLSVIETNPAGMTSAPTALPLTIQSAVVPVAPAAPGAILNAISDSGTKGDNTTTDNTPTLSGTGTPGNTISIKDAAGNVIATAVVAANGTWMATPVNPLPVGLNNLSVIETNPAGMTSAPTALPLTIQSAVVPVAPAAPGAILNAISDSGTQGDNTTTDNTPTLSGTGTPGNTISIKDAAGNVIATAVVAANGTWMATPVNPL</sequence>
<dbReference type="InterPro" id="IPR044016">
    <property type="entry name" value="Big_13"/>
</dbReference>
<name>A0A2T7SQ11_9BURK</name>
<proteinExistence type="predicted"/>
<organism evidence="3 4">
    <name type="scientific">Limnohabitans planktonicus II-D5</name>
    <dbReference type="NCBI Taxonomy" id="1293045"/>
    <lineage>
        <taxon>Bacteria</taxon>
        <taxon>Pseudomonadati</taxon>
        <taxon>Pseudomonadota</taxon>
        <taxon>Betaproteobacteria</taxon>
        <taxon>Burkholderiales</taxon>
        <taxon>Comamonadaceae</taxon>
        <taxon>Limnohabitans</taxon>
    </lineage>
</organism>
<keyword evidence="4" id="KW-1185">Reference proteome</keyword>
<feature type="domain" description="Bacterial Ig-like" evidence="2">
    <location>
        <begin position="213"/>
        <end position="277"/>
    </location>
</feature>
<feature type="region of interest" description="Disordered" evidence="1">
    <location>
        <begin position="221"/>
        <end position="245"/>
    </location>
</feature>
<evidence type="ECO:0000313" key="4">
    <source>
        <dbReference type="Proteomes" id="UP000037507"/>
    </source>
</evidence>
<feature type="non-terminal residue" evidence="3">
    <location>
        <position position="278"/>
    </location>
</feature>
<comment type="caution">
    <text evidence="3">The sequence shown here is derived from an EMBL/GenBank/DDBJ whole genome shotgun (WGS) entry which is preliminary data.</text>
</comment>
<feature type="domain" description="Bacterial Ig-like" evidence="2">
    <location>
        <begin position="5"/>
        <end position="98"/>
    </location>
</feature>
<dbReference type="Pfam" id="PF19077">
    <property type="entry name" value="Big_13"/>
    <property type="match status" value="3"/>
</dbReference>
<feature type="domain" description="Bacterial Ig-like" evidence="2">
    <location>
        <begin position="109"/>
        <end position="202"/>
    </location>
</feature>
<feature type="region of interest" description="Disordered" evidence="1">
    <location>
        <begin position="119"/>
        <end position="141"/>
    </location>
</feature>
<feature type="compositionally biased region" description="Low complexity" evidence="1">
    <location>
        <begin position="222"/>
        <end position="242"/>
    </location>
</feature>
<protein>
    <recommendedName>
        <fullName evidence="2">Bacterial Ig-like domain-containing protein</fullName>
    </recommendedName>
</protein>
<gene>
    <name evidence="3" type="ORF">H663_020665</name>
</gene>
<dbReference type="InterPro" id="IPR013783">
    <property type="entry name" value="Ig-like_fold"/>
</dbReference>
<reference evidence="3" key="1">
    <citation type="submission" date="2017-04" db="EMBL/GenBank/DDBJ databases">
        <title>Unexpected and diverse lifestyles within the genus Limnohabitans.</title>
        <authorList>
            <person name="Kasalicky V."/>
            <person name="Mehrshad M."/>
            <person name="Andrei S.-A."/>
            <person name="Salcher M."/>
            <person name="Kratochvilova H."/>
            <person name="Simek K."/>
            <person name="Ghai R."/>
        </authorList>
    </citation>
    <scope>NUCLEOTIDE SEQUENCE [LARGE SCALE GENOMIC DNA]</scope>
    <source>
        <strain evidence="3">II-D5</strain>
    </source>
</reference>
<dbReference type="Proteomes" id="UP000037507">
    <property type="component" value="Unassembled WGS sequence"/>
</dbReference>
<dbReference type="Gene3D" id="2.60.40.10">
    <property type="entry name" value="Immunoglobulins"/>
    <property type="match status" value="3"/>
</dbReference>
<evidence type="ECO:0000259" key="2">
    <source>
        <dbReference type="Pfam" id="PF19077"/>
    </source>
</evidence>
<feature type="compositionally biased region" description="Low complexity" evidence="1">
    <location>
        <begin position="119"/>
        <end position="138"/>
    </location>
</feature>